<keyword evidence="3" id="KW-1185">Reference proteome</keyword>
<evidence type="ECO:0000313" key="2">
    <source>
        <dbReference type="EMBL" id="ANN76771.1"/>
    </source>
</evidence>
<dbReference type="EMBL" id="CP016172">
    <property type="protein sequence ID" value="ANN76771.1"/>
    <property type="molecule type" value="Genomic_DNA"/>
</dbReference>
<gene>
    <name evidence="2" type="ORF">BAU07_06285</name>
</gene>
<evidence type="ECO:0000313" key="3">
    <source>
        <dbReference type="Proteomes" id="UP000091926"/>
    </source>
</evidence>
<dbReference type="KEGG" id="bfz:BAU07_06285"/>
<feature type="region of interest" description="Disordered" evidence="1">
    <location>
        <begin position="64"/>
        <end position="126"/>
    </location>
</feature>
<name>A0A193GBD6_9BORD</name>
<reference evidence="2 3" key="1">
    <citation type="submission" date="2016-06" db="EMBL/GenBank/DDBJ databases">
        <title>Complete genome sequences of Bordetella bronchialis and Bordetella flabilis.</title>
        <authorList>
            <person name="LiPuma J.J."/>
            <person name="Spilker T."/>
        </authorList>
    </citation>
    <scope>NUCLEOTIDE SEQUENCE [LARGE SCALE GENOMIC DNA]</scope>
    <source>
        <strain evidence="2 3">AU10664</strain>
    </source>
</reference>
<feature type="region of interest" description="Disordered" evidence="1">
    <location>
        <begin position="224"/>
        <end position="244"/>
    </location>
</feature>
<protein>
    <submittedName>
        <fullName evidence="2">Uncharacterized protein</fullName>
    </submittedName>
</protein>
<dbReference type="RefSeq" id="WP_066655055.1">
    <property type="nucleotide sequence ID" value="NZ_CBCSCL010000017.1"/>
</dbReference>
<dbReference type="STRING" id="463014.BAU07_06285"/>
<evidence type="ECO:0000256" key="1">
    <source>
        <dbReference type="SAM" id="MobiDB-lite"/>
    </source>
</evidence>
<dbReference type="Proteomes" id="UP000091926">
    <property type="component" value="Chromosome"/>
</dbReference>
<organism evidence="2 3">
    <name type="scientific">Bordetella flabilis</name>
    <dbReference type="NCBI Taxonomy" id="463014"/>
    <lineage>
        <taxon>Bacteria</taxon>
        <taxon>Pseudomonadati</taxon>
        <taxon>Pseudomonadota</taxon>
        <taxon>Betaproteobacteria</taxon>
        <taxon>Burkholderiales</taxon>
        <taxon>Alcaligenaceae</taxon>
        <taxon>Bordetella</taxon>
    </lineage>
</organism>
<dbReference type="AlphaFoldDB" id="A0A193GBD6"/>
<sequence length="244" mass="25081">MNKLVQAGTTPPTAGLSRAAVLAHERAARFVLRAALPAVLQSRDQPSRADTVLFRSILDAGPHAWPAGEEAGGAEHGSDGRGRHGRNGGTAKNSSEGMDGAGVGPPRQTDRHGDGPRAGSHADAAGAPGVHAVGGIVVRVCVQSQQCGGRGVRMTLDNDVLPGTQLSVYEDEGRLAVVFVSMHAGTQLRLCHGAGPIARRVAAELSRDVLLRVAVPGQEERALVEVTADAPSSSGNTDDRGGRP</sequence>
<accession>A0A193GBD6</accession>
<proteinExistence type="predicted"/>
<dbReference type="OrthoDB" id="8636490at2"/>